<dbReference type="Gene3D" id="3.40.630.30">
    <property type="match status" value="1"/>
</dbReference>
<comment type="caution">
    <text evidence="4">The sequence shown here is derived from an EMBL/GenBank/DDBJ whole genome shotgun (WGS) entry which is preliminary data.</text>
</comment>
<dbReference type="eggNOG" id="COG0456">
    <property type="taxonomic scope" value="Bacteria"/>
</dbReference>
<reference evidence="4 5" key="1">
    <citation type="submission" date="2013-09" db="EMBL/GenBank/DDBJ databases">
        <title>Genome sequencing of Arenimonas metalli.</title>
        <authorList>
            <person name="Chen F."/>
            <person name="Wang G."/>
        </authorList>
    </citation>
    <scope>NUCLEOTIDE SEQUENCE [LARGE SCALE GENOMIC DNA]</scope>
    <source>
        <strain evidence="4 5">CF5-1</strain>
    </source>
</reference>
<accession>A0A091BSJ1</accession>
<evidence type="ECO:0000313" key="5">
    <source>
        <dbReference type="Proteomes" id="UP000029393"/>
    </source>
</evidence>
<evidence type="ECO:0000256" key="1">
    <source>
        <dbReference type="ARBA" id="ARBA00022679"/>
    </source>
</evidence>
<dbReference type="Proteomes" id="UP000029393">
    <property type="component" value="Unassembled WGS sequence"/>
</dbReference>
<dbReference type="GO" id="GO:0016747">
    <property type="term" value="F:acyltransferase activity, transferring groups other than amino-acyl groups"/>
    <property type="evidence" value="ECO:0007669"/>
    <property type="project" value="InterPro"/>
</dbReference>
<keyword evidence="1" id="KW-0808">Transferase</keyword>
<organism evidence="4 5">
    <name type="scientific">Arenimonas metalli CF5-1</name>
    <dbReference type="NCBI Taxonomy" id="1384056"/>
    <lineage>
        <taxon>Bacteria</taxon>
        <taxon>Pseudomonadati</taxon>
        <taxon>Pseudomonadota</taxon>
        <taxon>Gammaproteobacteria</taxon>
        <taxon>Lysobacterales</taxon>
        <taxon>Lysobacteraceae</taxon>
        <taxon>Arenimonas</taxon>
    </lineage>
</organism>
<dbReference type="InterPro" id="IPR016181">
    <property type="entry name" value="Acyl_CoA_acyltransferase"/>
</dbReference>
<evidence type="ECO:0000256" key="2">
    <source>
        <dbReference type="ARBA" id="ARBA00023315"/>
    </source>
</evidence>
<dbReference type="RefSeq" id="WP_034210857.1">
    <property type="nucleotide sequence ID" value="NZ_AVCK01000011.1"/>
</dbReference>
<dbReference type="Pfam" id="PF00583">
    <property type="entry name" value="Acetyltransf_1"/>
    <property type="match status" value="1"/>
</dbReference>
<evidence type="ECO:0000259" key="3">
    <source>
        <dbReference type="PROSITE" id="PS51186"/>
    </source>
</evidence>
<protein>
    <recommendedName>
        <fullName evidence="3">N-acetyltransferase domain-containing protein</fullName>
    </recommendedName>
</protein>
<dbReference type="InterPro" id="IPR050832">
    <property type="entry name" value="Bact_Acetyltransf"/>
</dbReference>
<dbReference type="PROSITE" id="PS51186">
    <property type="entry name" value="GNAT"/>
    <property type="match status" value="1"/>
</dbReference>
<dbReference type="STRING" id="1384056.N787_09230"/>
<dbReference type="CDD" id="cd04301">
    <property type="entry name" value="NAT_SF"/>
    <property type="match status" value="1"/>
</dbReference>
<dbReference type="AlphaFoldDB" id="A0A091BSJ1"/>
<dbReference type="OrthoDB" id="143110at2"/>
<feature type="domain" description="N-acetyltransferase" evidence="3">
    <location>
        <begin position="3"/>
        <end position="168"/>
    </location>
</feature>
<proteinExistence type="predicted"/>
<keyword evidence="5" id="KW-1185">Reference proteome</keyword>
<dbReference type="PATRIC" id="fig|1384056.3.peg.702"/>
<sequence length="176" mass="19217">MALAIRRATPADAATLSALAERTFVEAFGHLYPPEDLDTFLRESYAVDRQRVILETPGYAVWLLEDDGVAVGHAAAGPCGLPNPAVEPGDGELKRLYVLAAYQSGGWGGRLFDAAMDWLQAEGPRTVWIGVWSENPGAQRFYARRGFSKVGEHTFPVGRVVDLEFTLRREKTAAPA</sequence>
<name>A0A091BSJ1_9GAMM</name>
<dbReference type="SUPFAM" id="SSF55729">
    <property type="entry name" value="Acyl-CoA N-acyltransferases (Nat)"/>
    <property type="match status" value="1"/>
</dbReference>
<gene>
    <name evidence="4" type="ORF">N787_09230</name>
</gene>
<evidence type="ECO:0000313" key="4">
    <source>
        <dbReference type="EMBL" id="KFN47295.1"/>
    </source>
</evidence>
<dbReference type="PANTHER" id="PTHR43877">
    <property type="entry name" value="AMINOALKYLPHOSPHONATE N-ACETYLTRANSFERASE-RELATED-RELATED"/>
    <property type="match status" value="1"/>
</dbReference>
<dbReference type="InterPro" id="IPR000182">
    <property type="entry name" value="GNAT_dom"/>
</dbReference>
<dbReference type="EMBL" id="AVCK01000011">
    <property type="protein sequence ID" value="KFN47295.1"/>
    <property type="molecule type" value="Genomic_DNA"/>
</dbReference>
<keyword evidence="2" id="KW-0012">Acyltransferase</keyword>